<sequence>GMKFTEKPGSDFLVLAATGLYGARGRIKVSTRELFLVVVDLLQKLVDQRLMGPSAQMCLNADPSKLPLRELPHGSWANLFLMYLAFCRMSKEEPAGRTYFYEAAVEWKGCMRFHKKSTHQLCSTCSKLKAAIESAKDFQESINLQDELLAHYTSQWRDREIYWLCRQRSRSVGDVLCCIIDSYDKAKIMLPAYPQKRTPKSQVYEVIRRTSLTLTTCICHGYGVYMFLGEEGMPSGANWILEIAARSDLVQSILALRS</sequence>
<dbReference type="AlphaFoldDB" id="A0A9P1CJP3"/>
<organism evidence="1">
    <name type="scientific">Cladocopium goreaui</name>
    <dbReference type="NCBI Taxonomy" id="2562237"/>
    <lineage>
        <taxon>Eukaryota</taxon>
        <taxon>Sar</taxon>
        <taxon>Alveolata</taxon>
        <taxon>Dinophyceae</taxon>
        <taxon>Suessiales</taxon>
        <taxon>Symbiodiniaceae</taxon>
        <taxon>Cladocopium</taxon>
    </lineage>
</organism>
<reference evidence="2" key="2">
    <citation type="submission" date="2024-04" db="EMBL/GenBank/DDBJ databases">
        <authorList>
            <person name="Chen Y."/>
            <person name="Shah S."/>
            <person name="Dougan E. K."/>
            <person name="Thang M."/>
            <person name="Chan C."/>
        </authorList>
    </citation>
    <scope>NUCLEOTIDE SEQUENCE [LARGE SCALE GENOMIC DNA]</scope>
</reference>
<dbReference type="Proteomes" id="UP001152797">
    <property type="component" value="Unassembled WGS sequence"/>
</dbReference>
<reference evidence="1" key="1">
    <citation type="submission" date="2022-10" db="EMBL/GenBank/DDBJ databases">
        <authorList>
            <person name="Chen Y."/>
            <person name="Dougan E. K."/>
            <person name="Chan C."/>
            <person name="Rhodes N."/>
            <person name="Thang M."/>
        </authorList>
    </citation>
    <scope>NUCLEOTIDE SEQUENCE</scope>
</reference>
<keyword evidence="3" id="KW-1185">Reference proteome</keyword>
<feature type="non-terminal residue" evidence="1">
    <location>
        <position position="258"/>
    </location>
</feature>
<dbReference type="EMBL" id="CAMXCT010001735">
    <property type="protein sequence ID" value="CAI3992626.1"/>
    <property type="molecule type" value="Genomic_DNA"/>
</dbReference>
<protein>
    <submittedName>
        <fullName evidence="1">Uncharacterized protein</fullName>
    </submittedName>
</protein>
<gene>
    <name evidence="1" type="ORF">C1SCF055_LOCUS19441</name>
</gene>
<dbReference type="EMBL" id="CAMXCT030001735">
    <property type="protein sequence ID" value="CAL4779938.1"/>
    <property type="molecule type" value="Genomic_DNA"/>
</dbReference>
<evidence type="ECO:0000313" key="2">
    <source>
        <dbReference type="EMBL" id="CAL1146001.1"/>
    </source>
</evidence>
<evidence type="ECO:0000313" key="1">
    <source>
        <dbReference type="EMBL" id="CAI3992626.1"/>
    </source>
</evidence>
<accession>A0A9P1CJP3</accession>
<dbReference type="OrthoDB" id="6110576at2759"/>
<evidence type="ECO:0000313" key="3">
    <source>
        <dbReference type="Proteomes" id="UP001152797"/>
    </source>
</evidence>
<dbReference type="EMBL" id="CAMXCT020001735">
    <property type="protein sequence ID" value="CAL1146001.1"/>
    <property type="molecule type" value="Genomic_DNA"/>
</dbReference>
<proteinExistence type="predicted"/>
<name>A0A9P1CJP3_9DINO</name>
<comment type="caution">
    <text evidence="1">The sequence shown here is derived from an EMBL/GenBank/DDBJ whole genome shotgun (WGS) entry which is preliminary data.</text>
</comment>